<dbReference type="OrthoDB" id="8767990at2"/>
<dbReference type="GO" id="GO:0006310">
    <property type="term" value="P:DNA recombination"/>
    <property type="evidence" value="ECO:0007669"/>
    <property type="project" value="UniProtKB-KW"/>
</dbReference>
<reference evidence="2 3" key="1">
    <citation type="submission" date="2019-06" db="EMBL/GenBank/DDBJ databases">
        <title>Whole genome shotgun sequence of Zoogloea ramigera NBRC 15342.</title>
        <authorList>
            <person name="Hosoyama A."/>
            <person name="Uohara A."/>
            <person name="Ohji S."/>
            <person name="Ichikawa N."/>
        </authorList>
    </citation>
    <scope>NUCLEOTIDE SEQUENCE [LARGE SCALE GENOMIC DNA]</scope>
    <source>
        <strain evidence="2 3">NBRC 15342</strain>
    </source>
</reference>
<dbReference type="InterPro" id="IPR011010">
    <property type="entry name" value="DNA_brk_join_enz"/>
</dbReference>
<comment type="caution">
    <text evidence="2">The sequence shown here is derived from an EMBL/GenBank/DDBJ whole genome shotgun (WGS) entry which is preliminary data.</text>
</comment>
<dbReference type="InterPro" id="IPR013762">
    <property type="entry name" value="Integrase-like_cat_sf"/>
</dbReference>
<dbReference type="Gene3D" id="1.10.443.10">
    <property type="entry name" value="Intergrase catalytic core"/>
    <property type="match status" value="1"/>
</dbReference>
<proteinExistence type="predicted"/>
<dbReference type="Proteomes" id="UP000318422">
    <property type="component" value="Unassembled WGS sequence"/>
</dbReference>
<dbReference type="GO" id="GO:0003677">
    <property type="term" value="F:DNA binding"/>
    <property type="evidence" value="ECO:0007669"/>
    <property type="project" value="InterPro"/>
</dbReference>
<accession>A0A4Y4CWG0</accession>
<name>A0A4Y4CWG0_ZOORA</name>
<gene>
    <name evidence="2" type="ORF">ZRA01_16760</name>
</gene>
<dbReference type="SUPFAM" id="SSF56349">
    <property type="entry name" value="DNA breaking-rejoining enzymes"/>
    <property type="match status" value="1"/>
</dbReference>
<evidence type="ECO:0000313" key="3">
    <source>
        <dbReference type="Proteomes" id="UP000318422"/>
    </source>
</evidence>
<organism evidence="2 3">
    <name type="scientific">Zoogloea ramigera</name>
    <dbReference type="NCBI Taxonomy" id="350"/>
    <lineage>
        <taxon>Bacteria</taxon>
        <taxon>Pseudomonadati</taxon>
        <taxon>Pseudomonadota</taxon>
        <taxon>Betaproteobacteria</taxon>
        <taxon>Rhodocyclales</taxon>
        <taxon>Zoogloeaceae</taxon>
        <taxon>Zoogloea</taxon>
    </lineage>
</organism>
<keyword evidence="1" id="KW-0233">DNA recombination</keyword>
<sequence length="709" mass="78541">MIKPVANIIPLDTEAEGRREVLARFNSAEIMHLGRDDLLAAKALAGHGSEWGCWTTPKTLIPGGRKSALEIDLRKRLLSFLTKEPIAATPQSVLVDEGVLTLTRIALLLKLVPTGGRGGKSAILKAPSIAHVLYGTWPKLIARSLRRKAEDPSVEGLFQCLTDTDVSEFRAITKTRAEIDRLHTLVARGVWLDAPPQPDIRQTTNPATRAAPPIFETKSEPFPPLPDEWLAEIGPRVLWVIEDMGPNLLRLLENLCEAFKGLDWAKTNIGKNVSKLITANLERHPWLDRSGNPLKPPFNLTTANGKHGADTCEWPPCNWEHITVLSIVLQAAHLFVTLLLSGGRSGEIATLKQNCVEIGRDGKNYLSGYTYKLAGNLFGDARTWPAPDILAQCLGHQARLAAAWNWLPSSYGEGLPQTPRFGDALWISIRVAGKFDKDLNLDINSALKNLARRLDMDPMPGGKNVHAHRFRKTIGRLAGVTLFNSPLVLKRIFGHKSIEMTLHYILCDPGVRKEAEMVLRELRIMHCAEALEEIHQAMRDGTALPDHGGPGAARLITAVRNEDVKLNQSGRVWSEGSAYDLSLLLTMQGQGWRLIQENIICSKVPGEDGLCRKMRSKGEPNTANCQPQCDNRIVFARKRRDVELSIEQYLDIARQARDDGQLLVLAASMDNAQDDWVSFPDLERKYRADPEVQALLALCDEPEGEVESA</sequence>
<dbReference type="GO" id="GO:0015074">
    <property type="term" value="P:DNA integration"/>
    <property type="evidence" value="ECO:0007669"/>
    <property type="project" value="InterPro"/>
</dbReference>
<evidence type="ECO:0000313" key="2">
    <source>
        <dbReference type="EMBL" id="GEC95603.1"/>
    </source>
</evidence>
<protein>
    <submittedName>
        <fullName evidence="2">Uncharacterized protein</fullName>
    </submittedName>
</protein>
<dbReference type="AlphaFoldDB" id="A0A4Y4CWG0"/>
<keyword evidence="3" id="KW-1185">Reference proteome</keyword>
<evidence type="ECO:0000256" key="1">
    <source>
        <dbReference type="ARBA" id="ARBA00023172"/>
    </source>
</evidence>
<dbReference type="RefSeq" id="WP_141351222.1">
    <property type="nucleotide sequence ID" value="NZ_BJNV01000023.1"/>
</dbReference>
<dbReference type="EMBL" id="BJNV01000023">
    <property type="protein sequence ID" value="GEC95603.1"/>
    <property type="molecule type" value="Genomic_DNA"/>
</dbReference>